<dbReference type="Pfam" id="PF24883">
    <property type="entry name" value="NPHP3_N"/>
    <property type="match status" value="1"/>
</dbReference>
<gene>
    <name evidence="9" type="ORF">PG999_010010</name>
</gene>
<dbReference type="InterPro" id="IPR052374">
    <property type="entry name" value="SERAC1"/>
</dbReference>
<comment type="subcellular location">
    <subcellularLocation>
        <location evidence="2">Endoplasmic reticulum</location>
    </subcellularLocation>
    <subcellularLocation>
        <location evidence="3">Membrane</location>
    </subcellularLocation>
    <subcellularLocation>
        <location evidence="1">Mitochondrion</location>
    </subcellularLocation>
</comment>
<dbReference type="PANTHER" id="PTHR48182">
    <property type="entry name" value="PROTEIN SERAC1"/>
    <property type="match status" value="1"/>
</dbReference>
<evidence type="ECO:0000256" key="3">
    <source>
        <dbReference type="ARBA" id="ARBA00004370"/>
    </source>
</evidence>
<dbReference type="EMBL" id="JAQQWP010000008">
    <property type="protein sequence ID" value="KAK8106651.1"/>
    <property type="molecule type" value="Genomic_DNA"/>
</dbReference>
<comment type="caution">
    <text evidence="9">The sequence shown here is derived from an EMBL/GenBank/DDBJ whole genome shotgun (WGS) entry which is preliminary data.</text>
</comment>
<keyword evidence="7" id="KW-0472">Membrane</keyword>
<feature type="domain" description="Nephrocystin 3-like N-terminal" evidence="8">
    <location>
        <begin position="379"/>
        <end position="527"/>
    </location>
</feature>
<evidence type="ECO:0000256" key="6">
    <source>
        <dbReference type="ARBA" id="ARBA00023128"/>
    </source>
</evidence>
<evidence type="ECO:0000256" key="1">
    <source>
        <dbReference type="ARBA" id="ARBA00004173"/>
    </source>
</evidence>
<proteinExistence type="predicted"/>
<evidence type="ECO:0000256" key="5">
    <source>
        <dbReference type="ARBA" id="ARBA00022824"/>
    </source>
</evidence>
<evidence type="ECO:0000256" key="7">
    <source>
        <dbReference type="ARBA" id="ARBA00023136"/>
    </source>
</evidence>
<dbReference type="GO" id="GO:0005783">
    <property type="term" value="C:endoplasmic reticulum"/>
    <property type="evidence" value="ECO:0007669"/>
    <property type="project" value="UniProtKB-SubCell"/>
</dbReference>
<sequence length="1041" mass="115700">MFFVPSNPPHKPQLITTVQGLGTTSKTDATALLAKLFVSEAEAELGPSVLYSADDDAACGVDIVFVHDVYGHREKSWTKSSVCWPRDLLCEDIPGIRVISWGWALGAVNDRALSKIAEESSIADSMLDDLVRLRSGQSASRSIIFIAHGCGGLVVKEAISTAAISRIYGNGAHNGVATIYAHTIGVMFLGTVHSASPGQTLGQTLAEVSRISPPHVTSTLSSFLEAQSDFLEKVATDFKLFTRDIPVVCIQEDSPTPAGRMVPKASAAYEAGPCLTVDTIRADHFEMVRFSRRSDSGYFQILGHLSRVIQGPSPSDAAEAKEQRCQVDGKFGVTNKKIEILDLLYFEGIFGKEKSIDIGNEHKTTCSQILAAKASGDTESAFHKWAESNQPLFWVNGRPGCGKSTLMKYAFYHDKEMQKRLERWAGGDWVMKVTVSLLEDGTQPQKSHEGILRSTLYQILSRRKDLISAAFPTFFRGPWPPLAPFNTIVNLTQGLWGVFAQEAHRLRLVVFIDGLDSYRMKDEQLDAQEEKALLDQSTDTDEGDRKFDAAERALTENGYREIAELVKSMADQERIKLCVSSRELPVFSEAFQGVPNLHVQDQYEKAIVKYCAGRLEEEAPNLAEVNLLSHEVAQKSQGNMIWAKFAMDILLERSLKAVRPTLQALPDHVGGTDGLYMHMLQANGPNQQRAAASIFRIMARTLRASIIPPSLLNIAFALEGYMDEDGELRVLNDMDRTFTYTTLQELGERMARHIQTCCLQLLRIEGSPLEPGQRVIFADPAAKDFATRPVVCAKLLGDTAVEFPSLIDFDLSLLSSHIRLVQCFQPGVLRPFMQTASYDRPQVCPEAWVLIVGALRLAGRIESELREDDHGRRRVYMTLLRHLDLICQKLWAKSLQCHQPIFEDENWKKKVPILCRQHWAGFEPMERGKSPKRNSFLTLAIQANLIIYVSTELERLARALPTNDEKSAQMEDLLRAAVVPAGPRSNAVPASNALTDDYRALHVDFPVTVLAETITVNRKTASFPRAQASDLVTRLDKSRRT</sequence>
<dbReference type="GO" id="GO:0005739">
    <property type="term" value="C:mitochondrion"/>
    <property type="evidence" value="ECO:0007669"/>
    <property type="project" value="UniProtKB-SubCell"/>
</dbReference>
<dbReference type="Proteomes" id="UP001392437">
    <property type="component" value="Unassembled WGS sequence"/>
</dbReference>
<name>A0AAW0QTT8_9PEZI</name>
<keyword evidence="5" id="KW-0256">Endoplasmic reticulum</keyword>
<dbReference type="PANTHER" id="PTHR48182:SF2">
    <property type="entry name" value="PROTEIN SERAC1"/>
    <property type="match status" value="1"/>
</dbReference>
<evidence type="ECO:0000256" key="4">
    <source>
        <dbReference type="ARBA" id="ARBA00022737"/>
    </source>
</evidence>
<keyword evidence="6" id="KW-0496">Mitochondrion</keyword>
<evidence type="ECO:0000313" key="10">
    <source>
        <dbReference type="Proteomes" id="UP001392437"/>
    </source>
</evidence>
<dbReference type="AlphaFoldDB" id="A0AAW0QTT8"/>
<reference evidence="9 10" key="1">
    <citation type="submission" date="2023-01" db="EMBL/GenBank/DDBJ databases">
        <title>Analysis of 21 Apiospora genomes using comparative genomics revels a genus with tremendous synthesis potential of carbohydrate active enzymes and secondary metabolites.</title>
        <authorList>
            <person name="Sorensen T."/>
        </authorList>
    </citation>
    <scope>NUCLEOTIDE SEQUENCE [LARGE SCALE GENOMIC DNA]</scope>
    <source>
        <strain evidence="9 10">CBS 117206</strain>
    </source>
</reference>
<protein>
    <recommendedName>
        <fullName evidence="8">Nephrocystin 3-like N-terminal domain-containing protein</fullName>
    </recommendedName>
</protein>
<evidence type="ECO:0000256" key="2">
    <source>
        <dbReference type="ARBA" id="ARBA00004240"/>
    </source>
</evidence>
<dbReference type="SUPFAM" id="SSF52540">
    <property type="entry name" value="P-loop containing nucleoside triphosphate hydrolases"/>
    <property type="match status" value="1"/>
</dbReference>
<dbReference type="GO" id="GO:0016020">
    <property type="term" value="C:membrane"/>
    <property type="evidence" value="ECO:0007669"/>
    <property type="project" value="UniProtKB-SubCell"/>
</dbReference>
<keyword evidence="4" id="KW-0677">Repeat</keyword>
<keyword evidence="10" id="KW-1185">Reference proteome</keyword>
<evidence type="ECO:0000313" key="9">
    <source>
        <dbReference type="EMBL" id="KAK8106651.1"/>
    </source>
</evidence>
<dbReference type="InterPro" id="IPR056884">
    <property type="entry name" value="NPHP3-like_N"/>
</dbReference>
<dbReference type="InterPro" id="IPR027417">
    <property type="entry name" value="P-loop_NTPase"/>
</dbReference>
<accession>A0AAW0QTT8</accession>
<organism evidence="9 10">
    <name type="scientific">Apiospora kogelbergensis</name>
    <dbReference type="NCBI Taxonomy" id="1337665"/>
    <lineage>
        <taxon>Eukaryota</taxon>
        <taxon>Fungi</taxon>
        <taxon>Dikarya</taxon>
        <taxon>Ascomycota</taxon>
        <taxon>Pezizomycotina</taxon>
        <taxon>Sordariomycetes</taxon>
        <taxon>Xylariomycetidae</taxon>
        <taxon>Amphisphaeriales</taxon>
        <taxon>Apiosporaceae</taxon>
        <taxon>Apiospora</taxon>
    </lineage>
</organism>
<evidence type="ECO:0000259" key="8">
    <source>
        <dbReference type="Pfam" id="PF24883"/>
    </source>
</evidence>